<keyword evidence="5" id="KW-1185">Reference proteome</keyword>
<dbReference type="STRING" id="3847.A0A0R0LEQ4"/>
<dbReference type="Proteomes" id="UP000008827">
    <property type="component" value="Chromosome 1"/>
</dbReference>
<dbReference type="SMR" id="A0A0R0LEQ4"/>
<feature type="domain" description="Acyl-CoA oxidase/dehydrogenase middle" evidence="2">
    <location>
        <begin position="62"/>
        <end position="116"/>
    </location>
</feature>
<dbReference type="InterPro" id="IPR045008">
    <property type="entry name" value="ACX4-like"/>
</dbReference>
<dbReference type="Pfam" id="PF02770">
    <property type="entry name" value="Acyl-CoA_dh_M"/>
    <property type="match status" value="1"/>
</dbReference>
<sequence>MICLILLSMSMGFWWGTLLNRLQSEMFRRLVSMNVILRSIVWAEARKQKYLPSLAQMKAIACWAFTKLDYGNDANALKTTTTKMGGGWILDGQKRWIGNNTFAGLLVIFTRNTTTNQINGLGMAFETHLEGAQRFAEGSSYVM</sequence>
<dbReference type="InParanoid" id="A0A0R0LEQ4"/>
<dbReference type="InterPro" id="IPR046373">
    <property type="entry name" value="Acyl-CoA_Oxase/DH_mid-dom_sf"/>
</dbReference>
<dbReference type="PANTHER" id="PTHR43188">
    <property type="entry name" value="ACYL-COENZYME A OXIDASE"/>
    <property type="match status" value="1"/>
</dbReference>
<name>A0A0R0LEQ4_SOYBN</name>
<proteinExistence type="predicted"/>
<keyword evidence="1" id="KW-0732">Signal</keyword>
<evidence type="ECO:0000313" key="4">
    <source>
        <dbReference type="EnsemblPlants" id="KRH75651"/>
    </source>
</evidence>
<reference evidence="3" key="3">
    <citation type="submission" date="2018-07" db="EMBL/GenBank/DDBJ databases">
        <title>WGS assembly of Glycine max.</title>
        <authorList>
            <person name="Schmutz J."/>
            <person name="Cannon S."/>
            <person name="Schlueter J."/>
            <person name="Ma J."/>
            <person name="Mitros T."/>
            <person name="Nelson W."/>
            <person name="Hyten D."/>
            <person name="Song Q."/>
            <person name="Thelen J."/>
            <person name="Cheng J."/>
            <person name="Xu D."/>
            <person name="Hellsten U."/>
            <person name="May G."/>
            <person name="Yu Y."/>
            <person name="Sakurai T."/>
            <person name="Umezawa T."/>
            <person name="Bhattacharyya M."/>
            <person name="Sandhu D."/>
            <person name="Valliyodan B."/>
            <person name="Lindquist E."/>
            <person name="Peto M."/>
            <person name="Grant D."/>
            <person name="Shu S."/>
            <person name="Goodstein D."/>
            <person name="Barry K."/>
            <person name="Futrell-Griggs M."/>
            <person name="Abernathy B."/>
            <person name="Du J."/>
            <person name="Tian Z."/>
            <person name="Zhu L."/>
            <person name="Gill N."/>
            <person name="Joshi T."/>
            <person name="Libault M."/>
            <person name="Sethuraman A."/>
            <person name="Zhang X."/>
            <person name="Shinozaki K."/>
            <person name="Nguyen H."/>
            <person name="Wing R."/>
            <person name="Cregan P."/>
            <person name="Specht J."/>
            <person name="Grimwood J."/>
            <person name="Rokhsar D."/>
            <person name="Stacey G."/>
            <person name="Shoemaker R."/>
            <person name="Jackson S."/>
        </authorList>
    </citation>
    <scope>NUCLEOTIDE SEQUENCE</scope>
    <source>
        <tissue evidence="3">Callus</tissue>
    </source>
</reference>
<dbReference type="Gramene" id="KRH75651">
    <property type="protein sequence ID" value="KRH75651"/>
    <property type="gene ID" value="GLYMA_01G099000"/>
</dbReference>
<dbReference type="InterPro" id="IPR037069">
    <property type="entry name" value="AcylCoA_DH/ox_N_sf"/>
</dbReference>
<accession>A0A0R0LEQ4</accession>
<dbReference type="InterPro" id="IPR006091">
    <property type="entry name" value="Acyl-CoA_Oxase/DH_mid-dom"/>
</dbReference>
<organism evidence="3">
    <name type="scientific">Glycine max</name>
    <name type="common">Soybean</name>
    <name type="synonym">Glycine hispida</name>
    <dbReference type="NCBI Taxonomy" id="3847"/>
    <lineage>
        <taxon>Eukaryota</taxon>
        <taxon>Viridiplantae</taxon>
        <taxon>Streptophyta</taxon>
        <taxon>Embryophyta</taxon>
        <taxon>Tracheophyta</taxon>
        <taxon>Spermatophyta</taxon>
        <taxon>Magnoliopsida</taxon>
        <taxon>eudicotyledons</taxon>
        <taxon>Gunneridae</taxon>
        <taxon>Pentapetalae</taxon>
        <taxon>rosids</taxon>
        <taxon>fabids</taxon>
        <taxon>Fabales</taxon>
        <taxon>Fabaceae</taxon>
        <taxon>Papilionoideae</taxon>
        <taxon>50 kb inversion clade</taxon>
        <taxon>NPAAA clade</taxon>
        <taxon>indigoferoid/millettioid clade</taxon>
        <taxon>Phaseoleae</taxon>
        <taxon>Glycine</taxon>
        <taxon>Glycine subgen. Soja</taxon>
    </lineage>
</organism>
<evidence type="ECO:0000256" key="1">
    <source>
        <dbReference type="SAM" id="SignalP"/>
    </source>
</evidence>
<dbReference type="Gene3D" id="1.10.540.10">
    <property type="entry name" value="Acyl-CoA dehydrogenase/oxidase, N-terminal domain"/>
    <property type="match status" value="1"/>
</dbReference>
<dbReference type="PANTHER" id="PTHR43188:SF1">
    <property type="entry name" value="ACYL-COA DEHYDROGENASE"/>
    <property type="match status" value="1"/>
</dbReference>
<dbReference type="Gene3D" id="2.40.110.10">
    <property type="entry name" value="Butyryl-CoA Dehydrogenase, subunit A, domain 2"/>
    <property type="match status" value="1"/>
</dbReference>
<dbReference type="EMBL" id="CM000834">
    <property type="protein sequence ID" value="KRH75651.1"/>
    <property type="molecule type" value="Genomic_DNA"/>
</dbReference>
<dbReference type="GO" id="GO:0006635">
    <property type="term" value="P:fatty acid beta-oxidation"/>
    <property type="evidence" value="ECO:0007669"/>
    <property type="project" value="InterPro"/>
</dbReference>
<dbReference type="GO" id="GO:0050660">
    <property type="term" value="F:flavin adenine dinucleotide binding"/>
    <property type="evidence" value="ECO:0007669"/>
    <property type="project" value="InterPro"/>
</dbReference>
<feature type="chain" id="PRO_5014522405" description="Acyl-CoA oxidase/dehydrogenase middle domain-containing protein" evidence="1">
    <location>
        <begin position="17"/>
        <end position="143"/>
    </location>
</feature>
<protein>
    <recommendedName>
        <fullName evidence="2">Acyl-CoA oxidase/dehydrogenase middle domain-containing protein</fullName>
    </recommendedName>
</protein>
<gene>
    <name evidence="3" type="ORF">GLYMA_01G099000</name>
</gene>
<feature type="signal peptide" evidence="1">
    <location>
        <begin position="1"/>
        <end position="16"/>
    </location>
</feature>
<evidence type="ECO:0000313" key="5">
    <source>
        <dbReference type="Proteomes" id="UP000008827"/>
    </source>
</evidence>
<dbReference type="EnsemblPlants" id="KRH75651">
    <property type="protein sequence ID" value="KRH75651"/>
    <property type="gene ID" value="GLYMA_01G099000"/>
</dbReference>
<dbReference type="SUPFAM" id="SSF56645">
    <property type="entry name" value="Acyl-CoA dehydrogenase NM domain-like"/>
    <property type="match status" value="1"/>
</dbReference>
<evidence type="ECO:0000259" key="2">
    <source>
        <dbReference type="Pfam" id="PF02770"/>
    </source>
</evidence>
<evidence type="ECO:0000313" key="3">
    <source>
        <dbReference type="EMBL" id="KRH75651.1"/>
    </source>
</evidence>
<reference evidence="3 4" key="1">
    <citation type="journal article" date="2010" name="Nature">
        <title>Genome sequence of the palaeopolyploid soybean.</title>
        <authorList>
            <person name="Schmutz J."/>
            <person name="Cannon S.B."/>
            <person name="Schlueter J."/>
            <person name="Ma J."/>
            <person name="Mitros T."/>
            <person name="Nelson W."/>
            <person name="Hyten D.L."/>
            <person name="Song Q."/>
            <person name="Thelen J.J."/>
            <person name="Cheng J."/>
            <person name="Xu D."/>
            <person name="Hellsten U."/>
            <person name="May G.D."/>
            <person name="Yu Y."/>
            <person name="Sakurai T."/>
            <person name="Umezawa T."/>
            <person name="Bhattacharyya M.K."/>
            <person name="Sandhu D."/>
            <person name="Valliyodan B."/>
            <person name="Lindquist E."/>
            <person name="Peto M."/>
            <person name="Grant D."/>
            <person name="Shu S."/>
            <person name="Goodstein D."/>
            <person name="Barry K."/>
            <person name="Futrell-Griggs M."/>
            <person name="Abernathy B."/>
            <person name="Du J."/>
            <person name="Tian Z."/>
            <person name="Zhu L."/>
            <person name="Gill N."/>
            <person name="Joshi T."/>
            <person name="Libault M."/>
            <person name="Sethuraman A."/>
            <person name="Zhang X.-C."/>
            <person name="Shinozaki K."/>
            <person name="Nguyen H.T."/>
            <person name="Wing R.A."/>
            <person name="Cregan P."/>
            <person name="Specht J."/>
            <person name="Grimwood J."/>
            <person name="Rokhsar D."/>
            <person name="Stacey G."/>
            <person name="Shoemaker R.C."/>
            <person name="Jackson S.A."/>
        </authorList>
    </citation>
    <scope>NUCLEOTIDE SEQUENCE [LARGE SCALE GENOMIC DNA]</scope>
    <source>
        <strain evidence="4">cv. Williams 82</strain>
        <tissue evidence="3">Callus</tissue>
    </source>
</reference>
<dbReference type="GO" id="GO:0003995">
    <property type="term" value="F:acyl-CoA dehydrogenase activity"/>
    <property type="evidence" value="ECO:0007669"/>
    <property type="project" value="InterPro"/>
</dbReference>
<dbReference type="InterPro" id="IPR009100">
    <property type="entry name" value="AcylCoA_DH/oxidase_NM_dom_sf"/>
</dbReference>
<reference evidence="4" key="2">
    <citation type="submission" date="2018-02" db="UniProtKB">
        <authorList>
            <consortium name="EnsemblPlants"/>
        </authorList>
    </citation>
    <scope>IDENTIFICATION</scope>
    <source>
        <strain evidence="4">Williams 82</strain>
    </source>
</reference>
<dbReference type="AlphaFoldDB" id="A0A0R0LEQ4"/>